<dbReference type="NCBIfam" id="NF047593">
    <property type="entry name" value="IS66_ISAeme5_TnpA"/>
    <property type="match status" value="1"/>
</dbReference>
<gene>
    <name evidence="1" type="ORF">ENJ51_11205</name>
</gene>
<proteinExistence type="predicted"/>
<dbReference type="AlphaFoldDB" id="A0A7V2WVZ2"/>
<evidence type="ECO:0000313" key="1">
    <source>
        <dbReference type="EMBL" id="HFC93365.1"/>
    </source>
</evidence>
<reference evidence="1" key="1">
    <citation type="journal article" date="2020" name="mSystems">
        <title>Genome- and Community-Level Interaction Insights into Carbon Utilization and Element Cycling Functions of Hydrothermarchaeota in Hydrothermal Sediment.</title>
        <authorList>
            <person name="Zhou Z."/>
            <person name="Liu Y."/>
            <person name="Xu W."/>
            <person name="Pan J."/>
            <person name="Luo Z.H."/>
            <person name="Li M."/>
        </authorList>
    </citation>
    <scope>NUCLEOTIDE SEQUENCE [LARGE SCALE GENOMIC DNA]</scope>
    <source>
        <strain evidence="1">HyVt-493</strain>
    </source>
</reference>
<evidence type="ECO:0008006" key="2">
    <source>
        <dbReference type="Google" id="ProtNLM"/>
    </source>
</evidence>
<sequence>MKRTKQEIYALLDEYKKASCTVKSFCEQKGIAQWQYYYWKRQRGRAGKEQGKERSGFVEININQSSEYCAVRVQLRSGIEIVCQGDNISKVAQLLKELDNQYA</sequence>
<dbReference type="Proteomes" id="UP000885750">
    <property type="component" value="Unassembled WGS sequence"/>
</dbReference>
<organism evidence="1">
    <name type="scientific">Leucothrix mucor</name>
    <dbReference type="NCBI Taxonomy" id="45248"/>
    <lineage>
        <taxon>Bacteria</taxon>
        <taxon>Pseudomonadati</taxon>
        <taxon>Pseudomonadota</taxon>
        <taxon>Gammaproteobacteria</taxon>
        <taxon>Thiotrichales</taxon>
        <taxon>Thiotrichaceae</taxon>
        <taxon>Leucothrix</taxon>
    </lineage>
</organism>
<name>A0A7V2WVZ2_LEUMU</name>
<accession>A0A7V2WVZ2</accession>
<dbReference type="EMBL" id="DRMS01000420">
    <property type="protein sequence ID" value="HFC93365.1"/>
    <property type="molecule type" value="Genomic_DNA"/>
</dbReference>
<comment type="caution">
    <text evidence="1">The sequence shown here is derived from an EMBL/GenBank/DDBJ whole genome shotgun (WGS) entry which is preliminary data.</text>
</comment>
<protein>
    <recommendedName>
        <fullName evidence="2">Transposase</fullName>
    </recommendedName>
</protein>